<name>A0AAV4SUF3_CAEEX</name>
<reference evidence="2 3" key="1">
    <citation type="submission" date="2021-06" db="EMBL/GenBank/DDBJ databases">
        <title>Caerostris extrusa draft genome.</title>
        <authorList>
            <person name="Kono N."/>
            <person name="Arakawa K."/>
        </authorList>
    </citation>
    <scope>NUCLEOTIDE SEQUENCE [LARGE SCALE GENOMIC DNA]</scope>
</reference>
<gene>
    <name evidence="2" type="ORF">CEXT_108381</name>
</gene>
<dbReference type="AlphaFoldDB" id="A0AAV4SUF3"/>
<evidence type="ECO:0000313" key="2">
    <source>
        <dbReference type="EMBL" id="GIY36624.1"/>
    </source>
</evidence>
<keyword evidence="1" id="KW-0812">Transmembrane</keyword>
<keyword evidence="1" id="KW-0472">Membrane</keyword>
<keyword evidence="1" id="KW-1133">Transmembrane helix</keyword>
<protein>
    <submittedName>
        <fullName evidence="2">Uncharacterized protein</fullName>
    </submittedName>
</protein>
<keyword evidence="3" id="KW-1185">Reference proteome</keyword>
<proteinExistence type="predicted"/>
<dbReference type="Proteomes" id="UP001054945">
    <property type="component" value="Unassembled WGS sequence"/>
</dbReference>
<feature type="transmembrane region" description="Helical" evidence="1">
    <location>
        <begin position="25"/>
        <end position="45"/>
    </location>
</feature>
<dbReference type="EMBL" id="BPLR01010070">
    <property type="protein sequence ID" value="GIY36624.1"/>
    <property type="molecule type" value="Genomic_DNA"/>
</dbReference>
<sequence length="75" mass="8753">MLQTEAPALFLLTGPSFGGLREALWIIWWWLLSFPLALVFSGWCYHTPQGHSTVEYNTVPMHVDYAQIHFLWSWS</sequence>
<accession>A0AAV4SUF3</accession>
<evidence type="ECO:0000256" key="1">
    <source>
        <dbReference type="SAM" id="Phobius"/>
    </source>
</evidence>
<organism evidence="2 3">
    <name type="scientific">Caerostris extrusa</name>
    <name type="common">Bark spider</name>
    <name type="synonym">Caerostris bankana</name>
    <dbReference type="NCBI Taxonomy" id="172846"/>
    <lineage>
        <taxon>Eukaryota</taxon>
        <taxon>Metazoa</taxon>
        <taxon>Ecdysozoa</taxon>
        <taxon>Arthropoda</taxon>
        <taxon>Chelicerata</taxon>
        <taxon>Arachnida</taxon>
        <taxon>Araneae</taxon>
        <taxon>Araneomorphae</taxon>
        <taxon>Entelegynae</taxon>
        <taxon>Araneoidea</taxon>
        <taxon>Araneidae</taxon>
        <taxon>Caerostris</taxon>
    </lineage>
</organism>
<evidence type="ECO:0000313" key="3">
    <source>
        <dbReference type="Proteomes" id="UP001054945"/>
    </source>
</evidence>
<comment type="caution">
    <text evidence="2">The sequence shown here is derived from an EMBL/GenBank/DDBJ whole genome shotgun (WGS) entry which is preliminary data.</text>
</comment>